<organism evidence="2 3">
    <name type="scientific">SAR324 cluster bacterium</name>
    <dbReference type="NCBI Taxonomy" id="2024889"/>
    <lineage>
        <taxon>Bacteria</taxon>
        <taxon>Deltaproteobacteria</taxon>
        <taxon>SAR324 cluster</taxon>
    </lineage>
</organism>
<evidence type="ECO:0000313" key="3">
    <source>
        <dbReference type="Proteomes" id="UP000524246"/>
    </source>
</evidence>
<dbReference type="Proteomes" id="UP000524246">
    <property type="component" value="Unassembled WGS sequence"/>
</dbReference>
<comment type="caution">
    <text evidence="2">The sequence shown here is derived from an EMBL/GenBank/DDBJ whole genome shotgun (WGS) entry which is preliminary data.</text>
</comment>
<reference evidence="2 3" key="1">
    <citation type="journal article" date="2020" name="Biotechnol. Biofuels">
        <title>New insights from the biogas microbiome by comprehensive genome-resolved metagenomics of nearly 1600 species originating from multiple anaerobic digesters.</title>
        <authorList>
            <person name="Campanaro S."/>
            <person name="Treu L."/>
            <person name="Rodriguez-R L.M."/>
            <person name="Kovalovszki A."/>
            <person name="Ziels R.M."/>
            <person name="Maus I."/>
            <person name="Zhu X."/>
            <person name="Kougias P.G."/>
            <person name="Basile A."/>
            <person name="Luo G."/>
            <person name="Schluter A."/>
            <person name="Konstantinidis K.T."/>
            <person name="Angelidaki I."/>
        </authorList>
    </citation>
    <scope>NUCLEOTIDE SEQUENCE [LARGE SCALE GENOMIC DNA]</scope>
    <source>
        <strain evidence="2">AS27yjCOA_65</strain>
    </source>
</reference>
<feature type="compositionally biased region" description="Basic and acidic residues" evidence="1">
    <location>
        <begin position="11"/>
        <end position="25"/>
    </location>
</feature>
<sequence length="82" mass="9543">MGMYSDIQETVEERLGRLEDERRERANEDPWRVFQHYSRVNGEGFDLSAPEDLSFLVEMCEAECGQHFSAQDKNAIKARFGL</sequence>
<feature type="region of interest" description="Disordered" evidence="1">
    <location>
        <begin position="1"/>
        <end position="25"/>
    </location>
</feature>
<proteinExistence type="predicted"/>
<dbReference type="EMBL" id="JAAZON010000354">
    <property type="protein sequence ID" value="NMC63101.1"/>
    <property type="molecule type" value="Genomic_DNA"/>
</dbReference>
<evidence type="ECO:0000313" key="2">
    <source>
        <dbReference type="EMBL" id="NMC63101.1"/>
    </source>
</evidence>
<gene>
    <name evidence="2" type="ORF">GYA55_08025</name>
</gene>
<protein>
    <submittedName>
        <fullName evidence="2">Uncharacterized protein</fullName>
    </submittedName>
</protein>
<accession>A0A7X9FSI6</accession>
<name>A0A7X9FSI6_9DELT</name>
<dbReference type="AlphaFoldDB" id="A0A7X9FSI6"/>
<evidence type="ECO:0000256" key="1">
    <source>
        <dbReference type="SAM" id="MobiDB-lite"/>
    </source>
</evidence>